<reference evidence="1" key="2">
    <citation type="submission" date="2020-06" db="EMBL/GenBank/DDBJ databases">
        <authorList>
            <person name="Sheffer M."/>
        </authorList>
    </citation>
    <scope>NUCLEOTIDE SEQUENCE</scope>
</reference>
<evidence type="ECO:0000313" key="1">
    <source>
        <dbReference type="EMBL" id="KAF8764070.1"/>
    </source>
</evidence>
<reference evidence="1" key="1">
    <citation type="journal article" date="2020" name="bioRxiv">
        <title>Chromosome-level reference genome of the European wasp spider Argiope bruennichi: a resource for studies on range expansion and evolutionary adaptation.</title>
        <authorList>
            <person name="Sheffer M.M."/>
            <person name="Hoppe A."/>
            <person name="Krehenwinkel H."/>
            <person name="Uhl G."/>
            <person name="Kuss A.W."/>
            <person name="Jensen L."/>
            <person name="Jensen C."/>
            <person name="Gillespie R.G."/>
            <person name="Hoff K.J."/>
            <person name="Prost S."/>
        </authorList>
    </citation>
    <scope>NUCLEOTIDE SEQUENCE</scope>
</reference>
<dbReference type="EMBL" id="JABXBU010002231">
    <property type="protein sequence ID" value="KAF8764070.1"/>
    <property type="molecule type" value="Genomic_DNA"/>
</dbReference>
<sequence>MGREGIQSRVLPTKPQEELISVVHIGILPSKEIQRPRCQSGVVSVHCSTLVDNIGEHPFRRLASLAMCIDVIDLLEITQNVPNPVFGLAYAHSSRITLFGDCNVGKPKFTFPVWYKGYHGWHGDVLSKSSCLLPSMTSV</sequence>
<gene>
    <name evidence="1" type="ORF">HNY73_022189</name>
</gene>
<comment type="caution">
    <text evidence="1">The sequence shown here is derived from an EMBL/GenBank/DDBJ whole genome shotgun (WGS) entry which is preliminary data.</text>
</comment>
<proteinExistence type="predicted"/>
<dbReference type="Proteomes" id="UP000807504">
    <property type="component" value="Unassembled WGS sequence"/>
</dbReference>
<keyword evidence="2" id="KW-1185">Reference proteome</keyword>
<protein>
    <submittedName>
        <fullName evidence="1">Uncharacterized protein</fullName>
    </submittedName>
</protein>
<evidence type="ECO:0000313" key="2">
    <source>
        <dbReference type="Proteomes" id="UP000807504"/>
    </source>
</evidence>
<dbReference type="AlphaFoldDB" id="A0A8T0E3Q2"/>
<organism evidence="1 2">
    <name type="scientific">Argiope bruennichi</name>
    <name type="common">Wasp spider</name>
    <name type="synonym">Aranea bruennichi</name>
    <dbReference type="NCBI Taxonomy" id="94029"/>
    <lineage>
        <taxon>Eukaryota</taxon>
        <taxon>Metazoa</taxon>
        <taxon>Ecdysozoa</taxon>
        <taxon>Arthropoda</taxon>
        <taxon>Chelicerata</taxon>
        <taxon>Arachnida</taxon>
        <taxon>Araneae</taxon>
        <taxon>Araneomorphae</taxon>
        <taxon>Entelegynae</taxon>
        <taxon>Araneoidea</taxon>
        <taxon>Araneidae</taxon>
        <taxon>Argiope</taxon>
    </lineage>
</organism>
<name>A0A8T0E3Q2_ARGBR</name>
<accession>A0A8T0E3Q2</accession>